<evidence type="ECO:0000259" key="6">
    <source>
        <dbReference type="Pfam" id="PF00126"/>
    </source>
</evidence>
<keyword evidence="4" id="KW-0804">Transcription</keyword>
<accession>A0A7W3UM89</accession>
<dbReference type="InterPro" id="IPR036390">
    <property type="entry name" value="WH_DNA-bd_sf"/>
</dbReference>
<keyword evidence="5" id="KW-0175">Coiled coil</keyword>
<evidence type="ECO:0000256" key="1">
    <source>
        <dbReference type="ARBA" id="ARBA00009437"/>
    </source>
</evidence>
<evidence type="ECO:0000313" key="8">
    <source>
        <dbReference type="EMBL" id="MBB1098091.1"/>
    </source>
</evidence>
<dbReference type="PANTHER" id="PTHR30346:SF0">
    <property type="entry name" value="HCA OPERON TRANSCRIPTIONAL ACTIVATOR HCAR"/>
    <property type="match status" value="1"/>
</dbReference>
<evidence type="ECO:0000256" key="5">
    <source>
        <dbReference type="SAM" id="Coils"/>
    </source>
</evidence>
<dbReference type="InterPro" id="IPR000847">
    <property type="entry name" value="LysR_HTH_N"/>
</dbReference>
<protein>
    <submittedName>
        <fullName evidence="8">LysR family transcriptional regulator</fullName>
    </submittedName>
</protein>
<dbReference type="InterPro" id="IPR005119">
    <property type="entry name" value="LysR_subst-bd"/>
</dbReference>
<dbReference type="SUPFAM" id="SSF53850">
    <property type="entry name" value="Periplasmic binding protein-like II"/>
    <property type="match status" value="1"/>
</dbReference>
<dbReference type="Pfam" id="PF00126">
    <property type="entry name" value="HTH_1"/>
    <property type="match status" value="1"/>
</dbReference>
<dbReference type="PANTHER" id="PTHR30346">
    <property type="entry name" value="TRANSCRIPTIONAL DUAL REGULATOR HCAR-RELATED"/>
    <property type="match status" value="1"/>
</dbReference>
<name>A0A7W3UM89_9LACO</name>
<evidence type="ECO:0000256" key="2">
    <source>
        <dbReference type="ARBA" id="ARBA00023015"/>
    </source>
</evidence>
<feature type="coiled-coil region" evidence="5">
    <location>
        <begin position="25"/>
        <end position="52"/>
    </location>
</feature>
<dbReference type="GO" id="GO:0003700">
    <property type="term" value="F:DNA-binding transcription factor activity"/>
    <property type="evidence" value="ECO:0007669"/>
    <property type="project" value="InterPro"/>
</dbReference>
<dbReference type="InterPro" id="IPR036388">
    <property type="entry name" value="WH-like_DNA-bd_sf"/>
</dbReference>
<keyword evidence="9" id="KW-1185">Reference proteome</keyword>
<evidence type="ECO:0000259" key="7">
    <source>
        <dbReference type="Pfam" id="PF03466"/>
    </source>
</evidence>
<dbReference type="GO" id="GO:0032993">
    <property type="term" value="C:protein-DNA complex"/>
    <property type="evidence" value="ECO:0007669"/>
    <property type="project" value="TreeGrafter"/>
</dbReference>
<dbReference type="RefSeq" id="WP_182596830.1">
    <property type="nucleotide sequence ID" value="NZ_JACIVA010000054.1"/>
</dbReference>
<reference evidence="8 9" key="1">
    <citation type="submission" date="2020-07" db="EMBL/GenBank/DDBJ databases">
        <title>Description of Limosilactobacillus balticus sp. nov., Limosilactobacillus agrestis sp. nov., Limosilactobacillus albertensis sp. nov., Limosilactobacillus rudii sp. nov., Limosilactobacillus fastidiosus sp. nov., five novel Limosilactobacillus species isolated from the vertebrate gastrointestinal tract, and proposal of 6 subspecies of Limosilactobacillus reuteri adapted to the gastrointestinal tract of specific vertebrate hosts.</title>
        <authorList>
            <person name="Li F."/>
            <person name="Cheng C."/>
            <person name="Zheng J."/>
            <person name="Quevedo R.M."/>
            <person name="Li J."/>
            <person name="Roos S."/>
            <person name="Gaenzle M.G."/>
            <person name="Walter J."/>
        </authorList>
    </citation>
    <scope>NUCLEOTIDE SEQUENCE [LARGE SCALE GENOMIC DNA]</scope>
    <source>
        <strain evidence="8 9">STM2_1</strain>
    </source>
</reference>
<dbReference type="SUPFAM" id="SSF46785">
    <property type="entry name" value="Winged helix' DNA-binding domain"/>
    <property type="match status" value="1"/>
</dbReference>
<dbReference type="Proteomes" id="UP000517106">
    <property type="component" value="Unassembled WGS sequence"/>
</dbReference>
<feature type="domain" description="HTH lysR-type" evidence="6">
    <location>
        <begin position="6"/>
        <end position="64"/>
    </location>
</feature>
<dbReference type="CDD" id="cd05466">
    <property type="entry name" value="PBP2_LTTR_substrate"/>
    <property type="match status" value="1"/>
</dbReference>
<dbReference type="Gene3D" id="3.40.190.290">
    <property type="match status" value="1"/>
</dbReference>
<keyword evidence="3" id="KW-0238">DNA-binding</keyword>
<sequence length="293" mass="32931">MIALDFRQIMAFVNLANTLDYQLAAKRLGLSVDELKAEIESLEKELAVKVIQSKNDKFELTELGTSILPLASKIIEDQAKLATLIKDYKEKEKQQAIKLTVVPAFGNYEAASAIQRLAEQYKLTITEDDDPVTRLEQGQSDIAFISYADKLPDDFELISVGKDRLVAYVPVRNPLSKKATLALTDLKAEKFLTLNQQKTFAAFVQQVCSDAGLYLYSVFEGERGKTLVNMVALGMGVTLLMEQSISKNLDSKVVKIPIVPEITQHLAFARRKNIEHAPIQEKLWHDLKKLFEK</sequence>
<evidence type="ECO:0000313" key="9">
    <source>
        <dbReference type="Proteomes" id="UP000517106"/>
    </source>
</evidence>
<comment type="similarity">
    <text evidence="1">Belongs to the LysR transcriptional regulatory family.</text>
</comment>
<evidence type="ECO:0000256" key="3">
    <source>
        <dbReference type="ARBA" id="ARBA00023125"/>
    </source>
</evidence>
<dbReference type="Pfam" id="PF03466">
    <property type="entry name" value="LysR_substrate"/>
    <property type="match status" value="1"/>
</dbReference>
<dbReference type="AlphaFoldDB" id="A0A7W3UM89"/>
<dbReference type="Gene3D" id="1.10.10.10">
    <property type="entry name" value="Winged helix-like DNA-binding domain superfamily/Winged helix DNA-binding domain"/>
    <property type="match status" value="1"/>
</dbReference>
<feature type="domain" description="LysR substrate-binding" evidence="7">
    <location>
        <begin position="92"/>
        <end position="287"/>
    </location>
</feature>
<organism evidence="8 9">
    <name type="scientific">Limosilactobacillus rudii</name>
    <dbReference type="NCBI Taxonomy" id="2759755"/>
    <lineage>
        <taxon>Bacteria</taxon>
        <taxon>Bacillati</taxon>
        <taxon>Bacillota</taxon>
        <taxon>Bacilli</taxon>
        <taxon>Lactobacillales</taxon>
        <taxon>Lactobacillaceae</taxon>
        <taxon>Limosilactobacillus</taxon>
    </lineage>
</organism>
<comment type="caution">
    <text evidence="8">The sequence shown here is derived from an EMBL/GenBank/DDBJ whole genome shotgun (WGS) entry which is preliminary data.</text>
</comment>
<dbReference type="EMBL" id="JACIVA010000054">
    <property type="protein sequence ID" value="MBB1098091.1"/>
    <property type="molecule type" value="Genomic_DNA"/>
</dbReference>
<dbReference type="GO" id="GO:0003677">
    <property type="term" value="F:DNA binding"/>
    <property type="evidence" value="ECO:0007669"/>
    <property type="project" value="UniProtKB-KW"/>
</dbReference>
<evidence type="ECO:0000256" key="4">
    <source>
        <dbReference type="ARBA" id="ARBA00023163"/>
    </source>
</evidence>
<proteinExistence type="inferred from homology"/>
<gene>
    <name evidence="8" type="ORF">H5S09_09095</name>
</gene>
<keyword evidence="2" id="KW-0805">Transcription regulation</keyword>